<gene>
    <name evidence="6" type="ORF">IW245_001568</name>
</gene>
<dbReference type="EC" id="2.3.1.-" evidence="4"/>
<evidence type="ECO:0000256" key="5">
    <source>
        <dbReference type="SAM" id="MobiDB-lite"/>
    </source>
</evidence>
<evidence type="ECO:0000256" key="3">
    <source>
        <dbReference type="ARBA" id="ARBA00023315"/>
    </source>
</evidence>
<keyword evidence="7" id="KW-1185">Reference proteome</keyword>
<dbReference type="Proteomes" id="UP000622552">
    <property type="component" value="Unassembled WGS sequence"/>
</dbReference>
<dbReference type="PANTHER" id="PTHR11104">
    <property type="entry name" value="AMINOGLYCOSIDE N3-ACETYLTRANSFERASE"/>
    <property type="match status" value="1"/>
</dbReference>
<evidence type="ECO:0000256" key="1">
    <source>
        <dbReference type="ARBA" id="ARBA00006383"/>
    </source>
</evidence>
<dbReference type="PANTHER" id="PTHR11104:SF0">
    <property type="entry name" value="SPBETA PROPHAGE-DERIVED AMINOGLYCOSIDE N(3')-ACETYLTRANSFERASE-LIKE PROTEIN YOKD"/>
    <property type="match status" value="1"/>
</dbReference>
<keyword evidence="3 4" id="KW-0012">Acyltransferase</keyword>
<comment type="similarity">
    <text evidence="1 4">Belongs to the antibiotic N-acetyltransferase family.</text>
</comment>
<accession>A0A8J7GLS9</accession>
<dbReference type="SUPFAM" id="SSF110710">
    <property type="entry name" value="TTHA0583/YokD-like"/>
    <property type="match status" value="1"/>
</dbReference>
<dbReference type="RefSeq" id="WP_197002487.1">
    <property type="nucleotide sequence ID" value="NZ_BONS01000003.1"/>
</dbReference>
<comment type="catalytic activity">
    <reaction evidence="4">
        <text>a 2-deoxystreptamine antibiotic + acetyl-CoA = an N(3)-acetyl-2-deoxystreptamine antibiotic + CoA + H(+)</text>
        <dbReference type="Rhea" id="RHEA:12665"/>
        <dbReference type="ChEBI" id="CHEBI:15378"/>
        <dbReference type="ChEBI" id="CHEBI:57287"/>
        <dbReference type="ChEBI" id="CHEBI:57288"/>
        <dbReference type="ChEBI" id="CHEBI:57921"/>
        <dbReference type="ChEBI" id="CHEBI:77452"/>
        <dbReference type="EC" id="2.3.1.81"/>
    </reaction>
</comment>
<reference evidence="6" key="1">
    <citation type="submission" date="2020-11" db="EMBL/GenBank/DDBJ databases">
        <title>Sequencing the genomes of 1000 actinobacteria strains.</title>
        <authorList>
            <person name="Klenk H.-P."/>
        </authorList>
    </citation>
    <scope>NUCLEOTIDE SEQUENCE</scope>
    <source>
        <strain evidence="6">DSM 45356</strain>
    </source>
</reference>
<feature type="region of interest" description="Disordered" evidence="5">
    <location>
        <begin position="1"/>
        <end position="23"/>
    </location>
</feature>
<dbReference type="GO" id="GO:0046353">
    <property type="term" value="F:aminoglycoside 3-N-acetyltransferase activity"/>
    <property type="evidence" value="ECO:0007669"/>
    <property type="project" value="UniProtKB-EC"/>
</dbReference>
<dbReference type="Pfam" id="PF02522">
    <property type="entry name" value="Antibiotic_NAT"/>
    <property type="match status" value="1"/>
</dbReference>
<evidence type="ECO:0000313" key="7">
    <source>
        <dbReference type="Proteomes" id="UP000622552"/>
    </source>
</evidence>
<keyword evidence="4" id="KW-0046">Antibiotic resistance</keyword>
<dbReference type="InterPro" id="IPR003679">
    <property type="entry name" value="Amioglycoside_AcTrfase"/>
</dbReference>
<dbReference type="GO" id="GO:0046677">
    <property type="term" value="P:response to antibiotic"/>
    <property type="evidence" value="ECO:0007669"/>
    <property type="project" value="UniProtKB-KW"/>
</dbReference>
<name>A0A8J7GLS9_9ACTN</name>
<evidence type="ECO:0000256" key="2">
    <source>
        <dbReference type="ARBA" id="ARBA00022679"/>
    </source>
</evidence>
<dbReference type="EMBL" id="JADOUF010000001">
    <property type="protein sequence ID" value="MBG6135374.1"/>
    <property type="molecule type" value="Genomic_DNA"/>
</dbReference>
<dbReference type="AlphaFoldDB" id="A0A8J7GLS9"/>
<proteinExistence type="inferred from homology"/>
<protein>
    <recommendedName>
        <fullName evidence="4">Aminoglycoside N(3)-acetyltransferase</fullName>
        <ecNumber evidence="4">2.3.1.-</ecNumber>
    </recommendedName>
</protein>
<comment type="caution">
    <text evidence="6">The sequence shown here is derived from an EMBL/GenBank/DDBJ whole genome shotgun (WGS) entry which is preliminary data.</text>
</comment>
<organism evidence="6 7">
    <name type="scientific">Longispora fulva</name>
    <dbReference type="NCBI Taxonomy" id="619741"/>
    <lineage>
        <taxon>Bacteria</taxon>
        <taxon>Bacillati</taxon>
        <taxon>Actinomycetota</taxon>
        <taxon>Actinomycetes</taxon>
        <taxon>Micromonosporales</taxon>
        <taxon>Micromonosporaceae</taxon>
        <taxon>Longispora</taxon>
    </lineage>
</organism>
<evidence type="ECO:0000256" key="4">
    <source>
        <dbReference type="RuleBase" id="RU365031"/>
    </source>
</evidence>
<dbReference type="InterPro" id="IPR028345">
    <property type="entry name" value="Antibiotic_NAT-like"/>
</dbReference>
<keyword evidence="2 4" id="KW-0808">Transferase</keyword>
<sequence length="287" mass="30268">MATTPPGSEETSPRPRRTPRTDGLTVSDLVEGWRAVGIRAGMALIVHSSLSSLGHVTGGAGTVVASLRAALGPAGTLVTPAFTEQVRDPAGDHPGASGDMVVALRARVPVFHPALPTTMGAIPEAVRTLPDSLRSTHPKVSVAAIGAHAADIVSRHPLNFALGPGTPFGRLHDLDGHILLLGVGHDRDTFLHHAETLAPNRRLRVRRFPLVVDGERVWVETTDVANDNGTHFPTVGAAFERQWGIREVMVGAAPCRLLPIRPLVAFATRALTGLLAADAAQRPHHLG</sequence>
<evidence type="ECO:0000313" key="6">
    <source>
        <dbReference type="EMBL" id="MBG6135374.1"/>
    </source>
</evidence>